<organism evidence="1">
    <name type="scientific">Siphoviridae sp. cty1O100</name>
    <dbReference type="NCBI Taxonomy" id="2825743"/>
    <lineage>
        <taxon>Viruses</taxon>
        <taxon>Duplodnaviria</taxon>
        <taxon>Heunggongvirae</taxon>
        <taxon>Uroviricota</taxon>
        <taxon>Caudoviricetes</taxon>
    </lineage>
</organism>
<dbReference type="EMBL" id="BK015572">
    <property type="protein sequence ID" value="DAE13905.1"/>
    <property type="molecule type" value="Genomic_DNA"/>
</dbReference>
<evidence type="ECO:0000313" key="1">
    <source>
        <dbReference type="EMBL" id="DAE13905.1"/>
    </source>
</evidence>
<name>A0A8S5Q4Z7_9CAUD</name>
<reference evidence="1" key="1">
    <citation type="journal article" date="2021" name="Proc. Natl. Acad. Sci. U.S.A.">
        <title>A Catalog of Tens of Thousands of Viruses from Human Metagenomes Reveals Hidden Associations with Chronic Diseases.</title>
        <authorList>
            <person name="Tisza M.J."/>
            <person name="Buck C.B."/>
        </authorList>
    </citation>
    <scope>NUCLEOTIDE SEQUENCE</scope>
    <source>
        <strain evidence="1">Cty1O100</strain>
    </source>
</reference>
<accession>A0A8S5Q4Z7</accession>
<sequence length="32" mass="3842">MGVLRFDICMRKAKGRRYHNGCPSKQIDLRKY</sequence>
<proteinExistence type="predicted"/>
<protein>
    <submittedName>
        <fullName evidence="1">Uncharacterized protein</fullName>
    </submittedName>
</protein>